<keyword evidence="1" id="KW-0812">Transmembrane</keyword>
<dbReference type="RefSeq" id="WP_054753362.1">
    <property type="nucleotide sequence ID" value="NZ_JBHUMZ010000052.1"/>
</dbReference>
<protein>
    <submittedName>
        <fullName evidence="2">ABC transporter permease</fullName>
    </submittedName>
</protein>
<evidence type="ECO:0000256" key="1">
    <source>
        <dbReference type="SAM" id="Phobius"/>
    </source>
</evidence>
<comment type="caution">
    <text evidence="2">The sequence shown here is derived from an EMBL/GenBank/DDBJ whole genome shotgun (WGS) entry which is preliminary data.</text>
</comment>
<accession>A0ABW5QF59</accession>
<gene>
    <name evidence="2" type="ORF">ACFSW4_15055</name>
</gene>
<keyword evidence="3" id="KW-1185">Reference proteome</keyword>
<feature type="transmembrane region" description="Helical" evidence="1">
    <location>
        <begin position="21"/>
        <end position="37"/>
    </location>
</feature>
<feature type="transmembrane region" description="Helical" evidence="1">
    <location>
        <begin position="148"/>
        <end position="166"/>
    </location>
</feature>
<evidence type="ECO:0000313" key="3">
    <source>
        <dbReference type="Proteomes" id="UP001597452"/>
    </source>
</evidence>
<feature type="transmembrane region" description="Helical" evidence="1">
    <location>
        <begin position="57"/>
        <end position="74"/>
    </location>
</feature>
<name>A0ABW5QF59_9BACI</name>
<reference evidence="3" key="1">
    <citation type="journal article" date="2019" name="Int. J. Syst. Evol. Microbiol.">
        <title>The Global Catalogue of Microorganisms (GCM) 10K type strain sequencing project: providing services to taxonomists for standard genome sequencing and annotation.</title>
        <authorList>
            <consortium name="The Broad Institute Genomics Platform"/>
            <consortium name="The Broad Institute Genome Sequencing Center for Infectious Disease"/>
            <person name="Wu L."/>
            <person name="Ma J."/>
        </authorList>
    </citation>
    <scope>NUCLEOTIDE SEQUENCE [LARGE SCALE GENOMIC DNA]</scope>
    <source>
        <strain evidence="3">TISTR 1571</strain>
    </source>
</reference>
<dbReference type="Pfam" id="PF12730">
    <property type="entry name" value="ABC2_membrane_4"/>
    <property type="match status" value="1"/>
</dbReference>
<feature type="transmembrane region" description="Helical" evidence="1">
    <location>
        <begin position="95"/>
        <end position="117"/>
    </location>
</feature>
<dbReference type="Proteomes" id="UP001597452">
    <property type="component" value="Unassembled WGS sequence"/>
</dbReference>
<proteinExistence type="predicted"/>
<sequence length="224" mass="25607">MIKLMQLEWKKLKQKSVISEVIIYTLILMFLPVFFIKAVSTDFGQNYATVIDLISEIQKGFILFGASLITQVFIDEYKNKTISLSFRYPISRQKLFAAKILFIATFVFLLTMVSYLLTGTVTYLIDQVQPIIKGNLTRTDLTTFLNQMIVRSLVITLITFIPLFYFGIWKRMTIPTVICAIVLMQTHFAQLINLNYDLVITVLCIMGALSIFLSIISADKIGEI</sequence>
<evidence type="ECO:0000313" key="2">
    <source>
        <dbReference type="EMBL" id="MFD2640185.1"/>
    </source>
</evidence>
<keyword evidence="1" id="KW-1133">Transmembrane helix</keyword>
<feature type="transmembrane region" description="Helical" evidence="1">
    <location>
        <begin position="198"/>
        <end position="218"/>
    </location>
</feature>
<keyword evidence="1" id="KW-0472">Membrane</keyword>
<dbReference type="EMBL" id="JBHUMZ010000052">
    <property type="protein sequence ID" value="MFD2640185.1"/>
    <property type="molecule type" value="Genomic_DNA"/>
</dbReference>
<organism evidence="2 3">
    <name type="scientific">Piscibacillus salipiscarius</name>
    <dbReference type="NCBI Taxonomy" id="299480"/>
    <lineage>
        <taxon>Bacteria</taxon>
        <taxon>Bacillati</taxon>
        <taxon>Bacillota</taxon>
        <taxon>Bacilli</taxon>
        <taxon>Bacillales</taxon>
        <taxon>Bacillaceae</taxon>
        <taxon>Piscibacillus</taxon>
    </lineage>
</organism>